<organism evidence="14 15">
    <name type="scientific">Coccomyxa viridis</name>
    <dbReference type="NCBI Taxonomy" id="1274662"/>
    <lineage>
        <taxon>Eukaryota</taxon>
        <taxon>Viridiplantae</taxon>
        <taxon>Chlorophyta</taxon>
        <taxon>core chlorophytes</taxon>
        <taxon>Trebouxiophyceae</taxon>
        <taxon>Trebouxiophyceae incertae sedis</taxon>
        <taxon>Coccomyxaceae</taxon>
        <taxon>Coccomyxa</taxon>
    </lineage>
</organism>
<sequence>MCRQQDGVSTTSKRPQEQEYEFMGPWIGPLGIMLGLPGVCYALVYTCNAGGCDALRGPSAWPGFPKGSAIFTWEACVLLLCWLAFQVVIHLVVPGAVEQGTQLSNGKKLKYKLTGTRNLVITLLALAYFGFYRQMLDLSWVYDNFVPLLSAATLFSFALSAVLYTASLRKGALCAKGGCTGHRVYDFFIGRELNPRIGSFDLKEFCELYPGLIGWLVIDLAMAYKQWQDLGHVTVALIMVCAFHGLYVWDAMWSEKAILTTMDITTDGFGFMLVFGDLTWVPFTYSLQARYLVDHPQELSWAAVAAIVGLKAFGYWVFRGSNSQKNTFRQNPEHPGVRHLKTLKTASGRRLLVSGWWGVARHINYFGDWLMAWAWCLPCGFRHIVPYFYVIYFGTLLVHRDLRDGHACKLKYGKDWDEYCSKVKYRIVPYIY</sequence>
<keyword evidence="9" id="KW-0443">Lipid metabolism</keyword>
<dbReference type="EMBL" id="CAXHTA020000004">
    <property type="protein sequence ID" value="CAL5220610.1"/>
    <property type="molecule type" value="Genomic_DNA"/>
</dbReference>
<feature type="transmembrane region" description="Helical" evidence="13">
    <location>
        <begin position="70"/>
        <end position="93"/>
    </location>
</feature>
<dbReference type="PANTHER" id="PTHR21257:SF52">
    <property type="entry name" value="DELTA(14)-STEROL REDUCTASE TM7SF2"/>
    <property type="match status" value="1"/>
</dbReference>
<evidence type="ECO:0000256" key="12">
    <source>
        <dbReference type="ARBA" id="ARBA00023221"/>
    </source>
</evidence>
<dbReference type="Pfam" id="PF01222">
    <property type="entry name" value="ERG4_ERG24"/>
    <property type="match status" value="1"/>
</dbReference>
<reference evidence="14 15" key="1">
    <citation type="submission" date="2024-06" db="EMBL/GenBank/DDBJ databases">
        <authorList>
            <person name="Kraege A."/>
            <person name="Thomma B."/>
        </authorList>
    </citation>
    <scope>NUCLEOTIDE SEQUENCE [LARGE SCALE GENOMIC DNA]</scope>
</reference>
<keyword evidence="3" id="KW-0444">Lipid biosynthesis</keyword>
<feature type="transmembrane region" description="Helical" evidence="13">
    <location>
        <begin position="145"/>
        <end position="166"/>
    </location>
</feature>
<name>A0ABP1FKW8_9CHLO</name>
<keyword evidence="8" id="KW-0756">Sterol biosynthesis</keyword>
<feature type="transmembrane region" description="Helical" evidence="13">
    <location>
        <begin position="230"/>
        <end position="249"/>
    </location>
</feature>
<comment type="similarity">
    <text evidence="2">Belongs to the ERG4/ERG24 family.</text>
</comment>
<feature type="transmembrane region" description="Helical" evidence="13">
    <location>
        <begin position="299"/>
        <end position="318"/>
    </location>
</feature>
<evidence type="ECO:0000256" key="9">
    <source>
        <dbReference type="ARBA" id="ARBA00023098"/>
    </source>
</evidence>
<evidence type="ECO:0000256" key="2">
    <source>
        <dbReference type="ARBA" id="ARBA00005402"/>
    </source>
</evidence>
<evidence type="ECO:0000313" key="14">
    <source>
        <dbReference type="EMBL" id="CAL5220610.1"/>
    </source>
</evidence>
<dbReference type="InterPro" id="IPR018083">
    <property type="entry name" value="Sterol_reductase_CS"/>
</dbReference>
<feature type="transmembrane region" description="Helical" evidence="13">
    <location>
        <begin position="114"/>
        <end position="133"/>
    </location>
</feature>
<keyword evidence="7" id="KW-0560">Oxidoreductase</keyword>
<evidence type="ECO:0000256" key="10">
    <source>
        <dbReference type="ARBA" id="ARBA00023136"/>
    </source>
</evidence>
<evidence type="ECO:0000256" key="1">
    <source>
        <dbReference type="ARBA" id="ARBA00004141"/>
    </source>
</evidence>
<accession>A0ABP1FKW8</accession>
<evidence type="ECO:0000256" key="13">
    <source>
        <dbReference type="SAM" id="Phobius"/>
    </source>
</evidence>
<keyword evidence="4 13" id="KW-0812">Transmembrane</keyword>
<comment type="subcellular location">
    <subcellularLocation>
        <location evidence="1">Membrane</location>
        <topology evidence="1">Multi-pass membrane protein</topology>
    </subcellularLocation>
</comment>
<comment type="caution">
    <text evidence="14">The sequence shown here is derived from an EMBL/GenBank/DDBJ whole genome shotgun (WGS) entry which is preliminary data.</text>
</comment>
<dbReference type="PROSITE" id="PS01017">
    <property type="entry name" value="STEROL_REDUCT_1"/>
    <property type="match status" value="1"/>
</dbReference>
<protein>
    <submittedName>
        <fullName evidence="14">G2652 protein</fullName>
    </submittedName>
</protein>
<keyword evidence="11" id="KW-1207">Sterol metabolism</keyword>
<keyword evidence="15" id="KW-1185">Reference proteome</keyword>
<keyword evidence="10 13" id="KW-0472">Membrane</keyword>
<evidence type="ECO:0000256" key="8">
    <source>
        <dbReference type="ARBA" id="ARBA00023011"/>
    </source>
</evidence>
<dbReference type="InterPro" id="IPR001171">
    <property type="entry name" value="ERG24_DHCR-like"/>
</dbReference>
<dbReference type="Proteomes" id="UP001497392">
    <property type="component" value="Unassembled WGS sequence"/>
</dbReference>
<evidence type="ECO:0000256" key="4">
    <source>
        <dbReference type="ARBA" id="ARBA00022692"/>
    </source>
</evidence>
<evidence type="ECO:0000256" key="7">
    <source>
        <dbReference type="ARBA" id="ARBA00023002"/>
    </source>
</evidence>
<keyword evidence="5" id="KW-0752">Steroid biosynthesis</keyword>
<evidence type="ECO:0000313" key="15">
    <source>
        <dbReference type="Proteomes" id="UP001497392"/>
    </source>
</evidence>
<keyword evidence="12" id="KW-0753">Steroid metabolism</keyword>
<evidence type="ECO:0000256" key="5">
    <source>
        <dbReference type="ARBA" id="ARBA00022955"/>
    </source>
</evidence>
<dbReference type="PROSITE" id="PS01018">
    <property type="entry name" value="STEROL_REDUCT_2"/>
    <property type="match status" value="1"/>
</dbReference>
<evidence type="ECO:0000256" key="6">
    <source>
        <dbReference type="ARBA" id="ARBA00022989"/>
    </source>
</evidence>
<keyword evidence="6 13" id="KW-1133">Transmembrane helix</keyword>
<feature type="transmembrane region" description="Helical" evidence="13">
    <location>
        <begin position="269"/>
        <end position="287"/>
    </location>
</feature>
<gene>
    <name evidence="14" type="primary">g2652</name>
    <name evidence="14" type="ORF">VP750_LOCUS2269</name>
</gene>
<dbReference type="Gene3D" id="1.20.120.1630">
    <property type="match status" value="1"/>
</dbReference>
<evidence type="ECO:0000256" key="11">
    <source>
        <dbReference type="ARBA" id="ARBA00023166"/>
    </source>
</evidence>
<proteinExistence type="inferred from homology"/>
<evidence type="ECO:0000256" key="3">
    <source>
        <dbReference type="ARBA" id="ARBA00022516"/>
    </source>
</evidence>
<dbReference type="PANTHER" id="PTHR21257">
    <property type="entry name" value="DELTA(14)-STEROL REDUCTASE"/>
    <property type="match status" value="1"/>
</dbReference>